<sequence>MRALPPRRPCAVVLTSVVALALVAGTGPSAGAAPAASHASSAGRAAPADATTVVAVAGAGQSFGGPATLTTAAGTSLLSYYRQGPGVARALELQRQVGTGTWAPVALSQGGLDTFGVPALVEDAATGRVLLTASAQASADVAGTLGTYLWWSADQGVTWSAPVRVWNSFGVGDAAPDGAGGFWTTVGETDALIAHVPADYSMQATPSGATRLTDKLGSRGATGLVTAGPARTPVLGFFTTAGIYAHRGATYDPALDTQVFGAGSLGTLLGVAGDTTGAALATSHTPSYAASGTTALWVRGFDPTTGAVGAEHRLSTGQALFFQLRSLPSAGGLAAIWRDNGDSDLYVARASGGADGTWSTSRVIDDEADAVSYYSHLDVSAGWAVGLGNRDSDSTAVVWAAEASPQTIDPTLASKGRAAYSSKKGTLTIRSTVNTPGRLKAVATITAPGRRPTRVTKSVRAKGFGTYTTRVRLPKAARALLRSVPKARIRLTVTFASSAGTVKVRPNVRA</sequence>
<dbReference type="AlphaFoldDB" id="A0A4Q2RZE5"/>
<feature type="signal peptide" evidence="1">
    <location>
        <begin position="1"/>
        <end position="32"/>
    </location>
</feature>
<accession>A0A4Q2RZE5</accession>
<comment type="caution">
    <text evidence="2">The sequence shown here is derived from an EMBL/GenBank/DDBJ whole genome shotgun (WGS) entry which is preliminary data.</text>
</comment>
<dbReference type="OrthoDB" id="7294637at2"/>
<reference evidence="2 3" key="1">
    <citation type="submission" date="2019-01" db="EMBL/GenBank/DDBJ databases">
        <title>Novel species of Nocardioides.</title>
        <authorList>
            <person name="Liu Q."/>
            <person name="Xin Y.-H."/>
        </authorList>
    </citation>
    <scope>NUCLEOTIDE SEQUENCE [LARGE SCALE GENOMIC DNA]</scope>
    <source>
        <strain evidence="2 3">CGMCC 4.6882</strain>
    </source>
</reference>
<keyword evidence="3" id="KW-1185">Reference proteome</keyword>
<dbReference type="SUPFAM" id="SSF50939">
    <property type="entry name" value="Sialidases"/>
    <property type="match status" value="1"/>
</dbReference>
<proteinExistence type="predicted"/>
<organism evidence="2 3">
    <name type="scientific">Nocardioides oleivorans</name>
    <dbReference type="NCBI Taxonomy" id="273676"/>
    <lineage>
        <taxon>Bacteria</taxon>
        <taxon>Bacillati</taxon>
        <taxon>Actinomycetota</taxon>
        <taxon>Actinomycetes</taxon>
        <taxon>Propionibacteriales</taxon>
        <taxon>Nocardioidaceae</taxon>
        <taxon>Nocardioides</taxon>
    </lineage>
</organism>
<gene>
    <name evidence="2" type="ORF">EUA93_09225</name>
</gene>
<evidence type="ECO:0000313" key="3">
    <source>
        <dbReference type="Proteomes" id="UP000294071"/>
    </source>
</evidence>
<dbReference type="RefSeq" id="WP_129399859.1">
    <property type="nucleotide sequence ID" value="NZ_SDWT01000001.1"/>
</dbReference>
<dbReference type="EMBL" id="SDWT01000001">
    <property type="protein sequence ID" value="RYB94508.1"/>
    <property type="molecule type" value="Genomic_DNA"/>
</dbReference>
<evidence type="ECO:0000313" key="2">
    <source>
        <dbReference type="EMBL" id="RYB94508.1"/>
    </source>
</evidence>
<feature type="chain" id="PRO_5039125637" evidence="1">
    <location>
        <begin position="33"/>
        <end position="510"/>
    </location>
</feature>
<name>A0A4Q2RZE5_9ACTN</name>
<protein>
    <submittedName>
        <fullName evidence="2">Exo-alpha-sialidase</fullName>
    </submittedName>
</protein>
<dbReference type="CDD" id="cd15482">
    <property type="entry name" value="Sialidase_non-viral"/>
    <property type="match status" value="1"/>
</dbReference>
<dbReference type="Gene3D" id="2.120.10.10">
    <property type="match status" value="1"/>
</dbReference>
<keyword evidence="1" id="KW-0732">Signal</keyword>
<evidence type="ECO:0000256" key="1">
    <source>
        <dbReference type="SAM" id="SignalP"/>
    </source>
</evidence>
<dbReference type="InterPro" id="IPR036278">
    <property type="entry name" value="Sialidase_sf"/>
</dbReference>
<dbReference type="Proteomes" id="UP000294071">
    <property type="component" value="Unassembled WGS sequence"/>
</dbReference>